<feature type="domain" description="ABM" evidence="1">
    <location>
        <begin position="3"/>
        <end position="92"/>
    </location>
</feature>
<dbReference type="RefSeq" id="WP_039286491.1">
    <property type="nucleotide sequence ID" value="NZ_JTDI01000005.1"/>
</dbReference>
<dbReference type="PANTHER" id="PTHR33336:SF3">
    <property type="entry name" value="ABM DOMAIN-CONTAINING PROTEIN"/>
    <property type="match status" value="1"/>
</dbReference>
<comment type="caution">
    <text evidence="2">The sequence shown here is derived from an EMBL/GenBank/DDBJ whole genome shotgun (WGS) entry which is preliminary data.</text>
</comment>
<dbReference type="InterPro" id="IPR007138">
    <property type="entry name" value="ABM_dom"/>
</dbReference>
<dbReference type="OrthoDB" id="9812192at2"/>
<organism evidence="2 3">
    <name type="scientific">Novosphingobium malaysiense</name>
    <dbReference type="NCBI Taxonomy" id="1348853"/>
    <lineage>
        <taxon>Bacteria</taxon>
        <taxon>Pseudomonadati</taxon>
        <taxon>Pseudomonadota</taxon>
        <taxon>Alphaproteobacteria</taxon>
        <taxon>Sphingomonadales</taxon>
        <taxon>Sphingomonadaceae</taxon>
        <taxon>Novosphingobium</taxon>
    </lineage>
</organism>
<dbReference type="InterPro" id="IPR011008">
    <property type="entry name" value="Dimeric_a/b-barrel"/>
</dbReference>
<dbReference type="PANTHER" id="PTHR33336">
    <property type="entry name" value="QUINOL MONOOXYGENASE YGIN-RELATED"/>
    <property type="match status" value="1"/>
</dbReference>
<dbReference type="Pfam" id="PF03992">
    <property type="entry name" value="ABM"/>
    <property type="match status" value="1"/>
</dbReference>
<protein>
    <recommendedName>
        <fullName evidence="1">ABM domain-containing protein</fullName>
    </recommendedName>
</protein>
<dbReference type="Gene3D" id="3.30.70.100">
    <property type="match status" value="1"/>
</dbReference>
<evidence type="ECO:0000259" key="1">
    <source>
        <dbReference type="PROSITE" id="PS51725"/>
    </source>
</evidence>
<keyword evidence="3" id="KW-1185">Reference proteome</keyword>
<dbReference type="Proteomes" id="UP000031057">
    <property type="component" value="Unassembled WGS sequence"/>
</dbReference>
<dbReference type="STRING" id="1348853.LK12_16895"/>
<gene>
    <name evidence="2" type="ORF">LK12_16895</name>
</gene>
<dbReference type="InterPro" id="IPR050744">
    <property type="entry name" value="AI-2_Isomerase_LsrG"/>
</dbReference>
<dbReference type="EMBL" id="JTDI01000005">
    <property type="protein sequence ID" value="KHK90297.1"/>
    <property type="molecule type" value="Genomic_DNA"/>
</dbReference>
<name>A0A0B1ZIF1_9SPHN</name>
<dbReference type="GO" id="GO:0016491">
    <property type="term" value="F:oxidoreductase activity"/>
    <property type="evidence" value="ECO:0007669"/>
    <property type="project" value="TreeGrafter"/>
</dbReference>
<evidence type="ECO:0000313" key="2">
    <source>
        <dbReference type="EMBL" id="KHK90297.1"/>
    </source>
</evidence>
<evidence type="ECO:0000313" key="3">
    <source>
        <dbReference type="Proteomes" id="UP000031057"/>
    </source>
</evidence>
<proteinExistence type="predicted"/>
<dbReference type="PROSITE" id="PS51725">
    <property type="entry name" value="ABM"/>
    <property type="match status" value="1"/>
</dbReference>
<reference evidence="2 3" key="1">
    <citation type="submission" date="2014-10" db="EMBL/GenBank/DDBJ databases">
        <title>Genome sequence of Novosphingobium malaysiense MUSC 273(T).</title>
        <authorList>
            <person name="Lee L.-H."/>
        </authorList>
    </citation>
    <scope>NUCLEOTIDE SEQUENCE [LARGE SCALE GENOMIC DNA]</scope>
    <source>
        <strain evidence="2 3">MUSC 273</strain>
    </source>
</reference>
<dbReference type="SUPFAM" id="SSF54909">
    <property type="entry name" value="Dimeric alpha+beta barrel"/>
    <property type="match status" value="1"/>
</dbReference>
<accession>A0A0B1ZIF1</accession>
<sequence length="110" mass="12409">MSFGFILDFTAKRGSADEMRSRLLDAVAMSRTEPGNLLCLLMEDPEDTHRFTIFEIYRDEKAIKAHQAAAYTKESAPIIHSLFAKPMEVTRLNTVNWPATKRVTFDEGAG</sequence>
<dbReference type="GO" id="GO:0005829">
    <property type="term" value="C:cytosol"/>
    <property type="evidence" value="ECO:0007669"/>
    <property type="project" value="TreeGrafter"/>
</dbReference>
<dbReference type="AlphaFoldDB" id="A0A0B1ZIF1"/>